<keyword evidence="4 9" id="KW-0819">tRNA processing</keyword>
<evidence type="ECO:0000256" key="6">
    <source>
        <dbReference type="ARBA" id="ARBA00022741"/>
    </source>
</evidence>
<dbReference type="PROSITE" id="PS51163">
    <property type="entry name" value="YRDC"/>
    <property type="match status" value="1"/>
</dbReference>
<keyword evidence="7 9" id="KW-0067">ATP-binding</keyword>
<proteinExistence type="inferred from homology"/>
<dbReference type="Proteomes" id="UP001481413">
    <property type="component" value="Unassembled WGS sequence"/>
</dbReference>
<dbReference type="Pfam" id="PF01300">
    <property type="entry name" value="Sua5_yciO_yrdC"/>
    <property type="match status" value="1"/>
</dbReference>
<keyword evidence="3 9" id="KW-0808">Transferase</keyword>
<keyword evidence="2 9" id="KW-0963">Cytoplasm</keyword>
<keyword evidence="5 9" id="KW-0548">Nucleotidyltransferase</keyword>
<dbReference type="HAMAP" id="MF_01852">
    <property type="entry name" value="TsaC"/>
    <property type="match status" value="1"/>
</dbReference>
<evidence type="ECO:0000256" key="2">
    <source>
        <dbReference type="ARBA" id="ARBA00022490"/>
    </source>
</evidence>
<name>A0ABP9ZXA4_9GAMM</name>
<dbReference type="RefSeq" id="WP_353293712.1">
    <property type="nucleotide sequence ID" value="NZ_BAABWH010000002.1"/>
</dbReference>
<keyword evidence="12" id="KW-1185">Reference proteome</keyword>
<dbReference type="SUPFAM" id="SSF55821">
    <property type="entry name" value="YrdC/RibB"/>
    <property type="match status" value="1"/>
</dbReference>
<dbReference type="InterPro" id="IPR006070">
    <property type="entry name" value="Sua5-like_dom"/>
</dbReference>
<keyword evidence="6 9" id="KW-0547">Nucleotide-binding</keyword>
<dbReference type="EC" id="2.7.7.87" evidence="9"/>
<dbReference type="InterPro" id="IPR023535">
    <property type="entry name" value="TC-AMP_synthase"/>
</dbReference>
<comment type="caution">
    <text evidence="11">The sequence shown here is derived from an EMBL/GenBank/DDBJ whole genome shotgun (WGS) entry which is preliminary data.</text>
</comment>
<feature type="domain" description="YrdC-like" evidence="10">
    <location>
        <begin position="3"/>
        <end position="181"/>
    </location>
</feature>
<evidence type="ECO:0000256" key="7">
    <source>
        <dbReference type="ARBA" id="ARBA00022840"/>
    </source>
</evidence>
<gene>
    <name evidence="9" type="primary">tsaC</name>
    <name evidence="11" type="ORF">NBRC116585_08870</name>
</gene>
<dbReference type="Gene3D" id="3.90.870.10">
    <property type="entry name" value="DHBP synthase"/>
    <property type="match status" value="1"/>
</dbReference>
<evidence type="ECO:0000256" key="8">
    <source>
        <dbReference type="ARBA" id="ARBA00048366"/>
    </source>
</evidence>
<reference evidence="11 12" key="1">
    <citation type="submission" date="2024-04" db="EMBL/GenBank/DDBJ databases">
        <title>Draft genome sequence of Thalassolituus maritimus NBRC 116585.</title>
        <authorList>
            <person name="Miyakawa T."/>
            <person name="Kusuya Y."/>
            <person name="Miura T."/>
        </authorList>
    </citation>
    <scope>NUCLEOTIDE SEQUENCE [LARGE SCALE GENOMIC DNA]</scope>
    <source>
        <strain evidence="11 12">5NW40-0001</strain>
    </source>
</reference>
<dbReference type="InterPro" id="IPR050156">
    <property type="entry name" value="TC-AMP_synthase_SUA5"/>
</dbReference>
<comment type="subcellular location">
    <subcellularLocation>
        <location evidence="1 9">Cytoplasm</location>
    </subcellularLocation>
</comment>
<evidence type="ECO:0000256" key="4">
    <source>
        <dbReference type="ARBA" id="ARBA00022694"/>
    </source>
</evidence>
<accession>A0ABP9ZXA4</accession>
<evidence type="ECO:0000256" key="1">
    <source>
        <dbReference type="ARBA" id="ARBA00004496"/>
    </source>
</evidence>
<dbReference type="EMBL" id="BAABWH010000002">
    <property type="protein sequence ID" value="GAA6144770.1"/>
    <property type="molecule type" value="Genomic_DNA"/>
</dbReference>
<sequence length="181" mass="19942">MNSWHLHQALRCIRSGGVLAYPTEAVWGLGCAPDNREAVHQILDLKSRPEDKGLVLVGSSLAQFQHWIKPLSTENESKVMATWPGPVTWVLPCYDDVPVWLRGKHTSLAIRISDHPVVKALCDEVGPLVSTSANPAGKEPARTLLKVRQYFPGGINCLLPGRLGGRKQPSEIRTLDGQQLR</sequence>
<evidence type="ECO:0000313" key="12">
    <source>
        <dbReference type="Proteomes" id="UP001481413"/>
    </source>
</evidence>
<comment type="catalytic activity">
    <reaction evidence="8 9">
        <text>L-threonine + hydrogencarbonate + ATP = L-threonylcarbamoyladenylate + diphosphate + H2O</text>
        <dbReference type="Rhea" id="RHEA:36407"/>
        <dbReference type="ChEBI" id="CHEBI:15377"/>
        <dbReference type="ChEBI" id="CHEBI:17544"/>
        <dbReference type="ChEBI" id="CHEBI:30616"/>
        <dbReference type="ChEBI" id="CHEBI:33019"/>
        <dbReference type="ChEBI" id="CHEBI:57926"/>
        <dbReference type="ChEBI" id="CHEBI:73682"/>
        <dbReference type="EC" id="2.7.7.87"/>
    </reaction>
</comment>
<evidence type="ECO:0000259" key="10">
    <source>
        <dbReference type="PROSITE" id="PS51163"/>
    </source>
</evidence>
<evidence type="ECO:0000256" key="5">
    <source>
        <dbReference type="ARBA" id="ARBA00022695"/>
    </source>
</evidence>
<comment type="function">
    <text evidence="9">Required for the formation of a threonylcarbamoyl group on adenosine at position 37 (t(6)A37) in tRNAs that read codons beginning with adenine. Catalyzes the conversion of L-threonine, HCO(3)(-)/CO(2) and ATP to give threonylcarbamoyl-AMP (TC-AMP) as the acyladenylate intermediate, with the release of diphosphate.</text>
</comment>
<dbReference type="PANTHER" id="PTHR17490:SF18">
    <property type="entry name" value="THREONYLCARBAMOYL-AMP SYNTHASE"/>
    <property type="match status" value="1"/>
</dbReference>
<comment type="similarity">
    <text evidence="9">Belongs to the SUA5 family. TsaC subfamily.</text>
</comment>
<evidence type="ECO:0000256" key="9">
    <source>
        <dbReference type="HAMAP-Rule" id="MF_01852"/>
    </source>
</evidence>
<organism evidence="11 12">
    <name type="scientific">Thalassolituus maritimus</name>
    <dbReference type="NCBI Taxonomy" id="484498"/>
    <lineage>
        <taxon>Bacteria</taxon>
        <taxon>Pseudomonadati</taxon>
        <taxon>Pseudomonadota</taxon>
        <taxon>Gammaproteobacteria</taxon>
        <taxon>Oceanospirillales</taxon>
        <taxon>Oceanospirillaceae</taxon>
        <taxon>Thalassolituus</taxon>
    </lineage>
</organism>
<dbReference type="InterPro" id="IPR017945">
    <property type="entry name" value="DHBP_synth_RibB-like_a/b_dom"/>
</dbReference>
<dbReference type="PANTHER" id="PTHR17490">
    <property type="entry name" value="SUA5"/>
    <property type="match status" value="1"/>
</dbReference>
<evidence type="ECO:0000256" key="3">
    <source>
        <dbReference type="ARBA" id="ARBA00022679"/>
    </source>
</evidence>
<protein>
    <recommendedName>
        <fullName evidence="9">Threonylcarbamoyl-AMP synthase</fullName>
        <shortName evidence="9">TC-AMP synthase</shortName>
        <ecNumber evidence="9">2.7.7.87</ecNumber>
    </recommendedName>
    <alternativeName>
        <fullName evidence="9">L-threonylcarbamoyladenylate synthase</fullName>
    </alternativeName>
    <alternativeName>
        <fullName evidence="9">t(6)A37 threonylcarbamoyladenosine biosynthesis protein TsaC</fullName>
    </alternativeName>
    <alternativeName>
        <fullName evidence="9">tRNA threonylcarbamoyladenosine biosynthesis protein TsaC</fullName>
    </alternativeName>
</protein>
<evidence type="ECO:0000313" key="11">
    <source>
        <dbReference type="EMBL" id="GAA6144770.1"/>
    </source>
</evidence>